<evidence type="ECO:0000313" key="2">
    <source>
        <dbReference type="Proteomes" id="UP000805193"/>
    </source>
</evidence>
<feature type="non-terminal residue" evidence="1">
    <location>
        <position position="112"/>
    </location>
</feature>
<reference evidence="1 2" key="1">
    <citation type="journal article" date="2020" name="Cell">
        <title>Large-Scale Comparative Analyses of Tick Genomes Elucidate Their Genetic Diversity and Vector Capacities.</title>
        <authorList>
            <consortium name="Tick Genome and Microbiome Consortium (TIGMIC)"/>
            <person name="Jia N."/>
            <person name="Wang J."/>
            <person name="Shi W."/>
            <person name="Du L."/>
            <person name="Sun Y."/>
            <person name="Zhan W."/>
            <person name="Jiang J.F."/>
            <person name="Wang Q."/>
            <person name="Zhang B."/>
            <person name="Ji P."/>
            <person name="Bell-Sakyi L."/>
            <person name="Cui X.M."/>
            <person name="Yuan T.T."/>
            <person name="Jiang B.G."/>
            <person name="Yang W.F."/>
            <person name="Lam T.T."/>
            <person name="Chang Q.C."/>
            <person name="Ding S.J."/>
            <person name="Wang X.J."/>
            <person name="Zhu J.G."/>
            <person name="Ruan X.D."/>
            <person name="Zhao L."/>
            <person name="Wei J.T."/>
            <person name="Ye R.Z."/>
            <person name="Que T.C."/>
            <person name="Du C.H."/>
            <person name="Zhou Y.H."/>
            <person name="Cheng J.X."/>
            <person name="Dai P.F."/>
            <person name="Guo W.B."/>
            <person name="Han X.H."/>
            <person name="Huang E.J."/>
            <person name="Li L.F."/>
            <person name="Wei W."/>
            <person name="Gao Y.C."/>
            <person name="Liu J.Z."/>
            <person name="Shao H.Z."/>
            <person name="Wang X."/>
            <person name="Wang C.C."/>
            <person name="Yang T.C."/>
            <person name="Huo Q.B."/>
            <person name="Li W."/>
            <person name="Chen H.Y."/>
            <person name="Chen S.E."/>
            <person name="Zhou L.G."/>
            <person name="Ni X.B."/>
            <person name="Tian J.H."/>
            <person name="Sheng Y."/>
            <person name="Liu T."/>
            <person name="Pan Y.S."/>
            <person name="Xia L.Y."/>
            <person name="Li J."/>
            <person name="Zhao F."/>
            <person name="Cao W.C."/>
        </authorList>
    </citation>
    <scope>NUCLEOTIDE SEQUENCE [LARGE SCALE GENOMIC DNA]</scope>
    <source>
        <strain evidence="1">Iper-2018</strain>
    </source>
</reference>
<gene>
    <name evidence="1" type="ORF">HPB47_013132</name>
</gene>
<sequence>MALLNITPLKPLLDAPGRPPVPWEQWYQRFKRYRGAAGTVEFSPARRQSSLFQHLGDEGQRIYDAVIVSWLPSDINGISSRNTCLSRLLRGNGGSPGQAFLYHDMYFRGAAS</sequence>
<dbReference type="EMBL" id="JABSTQ010011595">
    <property type="protein sequence ID" value="KAG0409749.1"/>
    <property type="molecule type" value="Genomic_DNA"/>
</dbReference>
<protein>
    <submittedName>
        <fullName evidence="1">Uncharacterized protein</fullName>
    </submittedName>
</protein>
<keyword evidence="2" id="KW-1185">Reference proteome</keyword>
<organism evidence="1 2">
    <name type="scientific">Ixodes persulcatus</name>
    <name type="common">Taiga tick</name>
    <dbReference type="NCBI Taxonomy" id="34615"/>
    <lineage>
        <taxon>Eukaryota</taxon>
        <taxon>Metazoa</taxon>
        <taxon>Ecdysozoa</taxon>
        <taxon>Arthropoda</taxon>
        <taxon>Chelicerata</taxon>
        <taxon>Arachnida</taxon>
        <taxon>Acari</taxon>
        <taxon>Parasitiformes</taxon>
        <taxon>Ixodida</taxon>
        <taxon>Ixodoidea</taxon>
        <taxon>Ixodidae</taxon>
        <taxon>Ixodinae</taxon>
        <taxon>Ixodes</taxon>
    </lineage>
</organism>
<evidence type="ECO:0000313" key="1">
    <source>
        <dbReference type="EMBL" id="KAG0409749.1"/>
    </source>
</evidence>
<name>A0AC60NRM2_IXOPE</name>
<accession>A0AC60NRM2</accession>
<comment type="caution">
    <text evidence="1">The sequence shown here is derived from an EMBL/GenBank/DDBJ whole genome shotgun (WGS) entry which is preliminary data.</text>
</comment>
<proteinExistence type="predicted"/>
<dbReference type="Proteomes" id="UP000805193">
    <property type="component" value="Unassembled WGS sequence"/>
</dbReference>